<evidence type="ECO:0000313" key="5">
    <source>
        <dbReference type="EMBL" id="TDH70966.1"/>
    </source>
</evidence>
<evidence type="ECO:0000259" key="4">
    <source>
        <dbReference type="PROSITE" id="PS51283"/>
    </source>
</evidence>
<dbReference type="GO" id="GO:0016579">
    <property type="term" value="P:protein deubiquitination"/>
    <property type="evidence" value="ECO:0007669"/>
    <property type="project" value="InterPro"/>
</dbReference>
<dbReference type="GO" id="GO:0005509">
    <property type="term" value="F:calcium ion binding"/>
    <property type="evidence" value="ECO:0007669"/>
    <property type="project" value="InterPro"/>
</dbReference>
<evidence type="ECO:0000313" key="6">
    <source>
        <dbReference type="Proteomes" id="UP000294530"/>
    </source>
</evidence>
<dbReference type="PROSITE" id="PS00972">
    <property type="entry name" value="USP_1"/>
    <property type="match status" value="1"/>
</dbReference>
<name>A0A976IGJ2_BRELC</name>
<gene>
    <name evidence="5" type="ORF">CCR75_004230</name>
</gene>
<dbReference type="InterPro" id="IPR001394">
    <property type="entry name" value="Peptidase_C19_UCH"/>
</dbReference>
<dbReference type="SUPFAM" id="SSF54160">
    <property type="entry name" value="Chromo domain-like"/>
    <property type="match status" value="1"/>
</dbReference>
<dbReference type="InterPro" id="IPR006615">
    <property type="entry name" value="Pept_C19_DUSP"/>
</dbReference>
<dbReference type="PROSITE" id="PS50222">
    <property type="entry name" value="EF_HAND_2"/>
    <property type="match status" value="1"/>
</dbReference>
<dbReference type="InterPro" id="IPR028889">
    <property type="entry name" value="USP"/>
</dbReference>
<dbReference type="InterPro" id="IPR035927">
    <property type="entry name" value="DUSP-like_sf"/>
</dbReference>
<feature type="compositionally biased region" description="Low complexity" evidence="1">
    <location>
        <begin position="98"/>
        <end position="116"/>
    </location>
</feature>
<dbReference type="Pfam" id="PF00443">
    <property type="entry name" value="UCH"/>
    <property type="match status" value="1"/>
</dbReference>
<dbReference type="Gene3D" id="2.30.30.140">
    <property type="match status" value="1"/>
</dbReference>
<dbReference type="PROSITE" id="PS00018">
    <property type="entry name" value="EF_HAND_1"/>
    <property type="match status" value="1"/>
</dbReference>
<keyword evidence="6" id="KW-1185">Reference proteome</keyword>
<dbReference type="PROSITE" id="PS51283">
    <property type="entry name" value="DUSP"/>
    <property type="match status" value="1"/>
</dbReference>
<feature type="region of interest" description="Disordered" evidence="1">
    <location>
        <begin position="92"/>
        <end position="116"/>
    </location>
</feature>
<comment type="caution">
    <text evidence="5">The sequence shown here is derived from an EMBL/GenBank/DDBJ whole genome shotgun (WGS) entry which is preliminary data.</text>
</comment>
<evidence type="ECO:0000256" key="1">
    <source>
        <dbReference type="SAM" id="MobiDB-lite"/>
    </source>
</evidence>
<dbReference type="InterPro" id="IPR002048">
    <property type="entry name" value="EF_hand_dom"/>
</dbReference>
<dbReference type="PANTHER" id="PTHR21646">
    <property type="entry name" value="UBIQUITIN CARBOXYL-TERMINAL HYDROLASE"/>
    <property type="match status" value="1"/>
</dbReference>
<dbReference type="InterPro" id="IPR038765">
    <property type="entry name" value="Papain-like_cys_pep_sf"/>
</dbReference>
<accession>A0A976IGJ2</accession>
<dbReference type="EMBL" id="SHOA02000001">
    <property type="protein sequence ID" value="TDH70966.1"/>
    <property type="molecule type" value="Genomic_DNA"/>
</dbReference>
<dbReference type="InterPro" id="IPR018247">
    <property type="entry name" value="EF_Hand_1_Ca_BS"/>
</dbReference>
<evidence type="ECO:0000259" key="3">
    <source>
        <dbReference type="PROSITE" id="PS50235"/>
    </source>
</evidence>
<evidence type="ECO:0008006" key="7">
    <source>
        <dbReference type="Google" id="ProtNLM"/>
    </source>
</evidence>
<dbReference type="Proteomes" id="UP000294530">
    <property type="component" value="Unassembled WGS sequence"/>
</dbReference>
<feature type="domain" description="EF-hand" evidence="2">
    <location>
        <begin position="182"/>
        <end position="209"/>
    </location>
</feature>
<dbReference type="PANTHER" id="PTHR21646:SF46">
    <property type="entry name" value="UBIQUITIN CARBOXYL-TERMINAL HYDROLASE"/>
    <property type="match status" value="1"/>
</dbReference>
<dbReference type="InterPro" id="IPR016197">
    <property type="entry name" value="Chromo-like_dom_sf"/>
</dbReference>
<dbReference type="Gene3D" id="3.90.70.10">
    <property type="entry name" value="Cysteine proteinases"/>
    <property type="match status" value="2"/>
</dbReference>
<organism evidence="5 6">
    <name type="scientific">Bremia lactucae</name>
    <name type="common">Lettuce downy mildew</name>
    <dbReference type="NCBI Taxonomy" id="4779"/>
    <lineage>
        <taxon>Eukaryota</taxon>
        <taxon>Sar</taxon>
        <taxon>Stramenopiles</taxon>
        <taxon>Oomycota</taxon>
        <taxon>Peronosporomycetes</taxon>
        <taxon>Peronosporales</taxon>
        <taxon>Peronosporaceae</taxon>
        <taxon>Bremia</taxon>
    </lineage>
</organism>
<sequence length="1487" mass="168938">MRTSHGGGSFRHFFLRRHDKSSTNWSQGASSDEAAVGGATAQPSLITRTRLLDSWSLSELFALRELVHVAINNSMQLPDLCVSSSALQRVGHSDEPTRSGTCSSTSSSATFTSATPPSVASVDELKWQEKELQMHLDLMLGQSKRFYFSRPIDTRLRLDSRRQFVRLFPLLKRTSRGAQRLLFRSFDANNTGKVEFIELCEMLAKVRQAKSFSVREMAKLAFSWLLGDKKEPVLTYAEIKLLAVTVAELETRRNNQSEHSHEVLASLVKLVLDEEQHHVTKQTFCHKMNCQFGAHVLHVLFTPFGVVSALFDEGTLLREVENTRWKAGDTAYVTSRSWWTQWLLYVQSCHYNPDNLHNQSKSNLLGGQETGEQQVHENDLARQQQLPHLVECHPRPGPIANREICANERLGTLKPHLLECDDYVLVSNGIWKRLVQIYGGGPEFPRQVIGTLSSDEEVRPRAQVELYPVALQIRLAQHDSRHVYLVYARRFLLPRCTFLKEILHRLGIFPGINAREISLWIRRRRLQSWARLKCSLDAPYASLEGLQITSSQELLVDFRALQIDEDPQSIAQQRRRINVASFLPRKPFAVAMLQPVGNDFLCCPRSSLAKFARTGNWKVLRENTAAKHEAAANLSSALTHSNHGRVLVGLMKHMETTPFGRLVQHDGLRATGLVNIGNTCFMNSALQCFVHSPVFREYFLSNRFEADVNKKNLLGSRGAVAAAFAQLQGSVWRERTQGYKVPDRFRHEFIRVRRHFEETRQYDAHEFMVALLDCLHEDLNQGRRSIADDDAIQLMSSRCLAFNLKRHSPGREIANLDNPEATQLYFDEDQGNAAWRQYTSVNSSVVVDLFHGQMRNETICGSCGERKCTFDPNLFFSLPIPELNFIRVEVSILMQARTLPNGLSDEYDPEMALQAVQRGFWLRRGSNVKTLCDRIAAVYGRGRSNRFLLVEVHRHRIGRIVEGDEVVNNLMIVASGSLVAYERAWTLAEIPSIPVSVLEYFSGNFPCNASDDAKPISDKEIKSFVDLRVGSRVVVRDHHAWHPGTIIEVDNASENDAAFRDHRRVFVHFDAFRSKWNKWFTARDWKSKRLQFQASRLPKSIEVFEVQVVHRFQVHPVSEADRGRPCNDNSSFLGDLPSSRKLSTNCARECLSLEVFGMPLFVTIASDKSAQDLHKALLLQTARFWKGFPAGSGSTDSNHREGLTLPYQVHVVNLDDLCSERGEPLPMDSSSLLQYFTSRSVVALDWSKSCDYFSSAERAPDDIPPDVAEAALEDPDLRALLEANHSNKTSDGIEAAIDDETSSMYAVPLAKCMDALMREEAISLEDHWICEHCGVPREGTRLSAIWRLPDLVMVQLKRFEYLDNEHKHKVRALVDFPIQGLNFSKWMGHQDSHSQVYDLYAVANHVGGLAQGHYTAYCRYDRDFPESSALFRANDENLDVQCHELWFRFDDDKVSEIAVGDVVTDAAYVLFYKRRTLSSTNVLRYAL</sequence>
<protein>
    <recommendedName>
        <fullName evidence="7">Ubiquitinyl hydrolase 1</fullName>
    </recommendedName>
</protein>
<dbReference type="SMART" id="SM00695">
    <property type="entry name" value="DUSP"/>
    <property type="match status" value="1"/>
</dbReference>
<reference evidence="5 6" key="1">
    <citation type="journal article" date="2021" name="Genome Biol.">
        <title>AFLAP: assembly-free linkage analysis pipeline using k-mers from genome sequencing data.</title>
        <authorList>
            <person name="Fletcher K."/>
            <person name="Zhang L."/>
            <person name="Gil J."/>
            <person name="Han R."/>
            <person name="Cavanaugh K."/>
            <person name="Michelmore R."/>
        </authorList>
    </citation>
    <scope>NUCLEOTIDE SEQUENCE [LARGE SCALE GENOMIC DNA]</scope>
    <source>
        <strain evidence="5 6">SF5</strain>
    </source>
</reference>
<dbReference type="PROSITE" id="PS00973">
    <property type="entry name" value="USP_2"/>
    <property type="match status" value="1"/>
</dbReference>
<dbReference type="KEGG" id="blac:94347988"/>
<dbReference type="GO" id="GO:0004843">
    <property type="term" value="F:cysteine-type deubiquitinase activity"/>
    <property type="evidence" value="ECO:0007669"/>
    <property type="project" value="InterPro"/>
</dbReference>
<dbReference type="InterPro" id="IPR050185">
    <property type="entry name" value="Ub_carboxyl-term_hydrolase"/>
</dbReference>
<dbReference type="RefSeq" id="XP_067820465.1">
    <property type="nucleotide sequence ID" value="XM_067962317.1"/>
</dbReference>
<dbReference type="GeneID" id="94347988"/>
<dbReference type="SUPFAM" id="SSF54001">
    <property type="entry name" value="Cysteine proteinases"/>
    <property type="match status" value="1"/>
</dbReference>
<proteinExistence type="predicted"/>
<dbReference type="Pfam" id="PF06337">
    <property type="entry name" value="DUSP"/>
    <property type="match status" value="1"/>
</dbReference>
<evidence type="ECO:0000259" key="2">
    <source>
        <dbReference type="PROSITE" id="PS50222"/>
    </source>
</evidence>
<dbReference type="OrthoDB" id="292964at2759"/>
<dbReference type="Gene3D" id="3.30.2230.10">
    <property type="entry name" value="DUSP-like"/>
    <property type="match status" value="1"/>
</dbReference>
<dbReference type="PROSITE" id="PS50235">
    <property type="entry name" value="USP_3"/>
    <property type="match status" value="1"/>
</dbReference>
<dbReference type="InterPro" id="IPR018200">
    <property type="entry name" value="USP_CS"/>
</dbReference>
<feature type="domain" description="DUSP" evidence="4">
    <location>
        <begin position="308"/>
        <end position="449"/>
    </location>
</feature>
<feature type="domain" description="USP" evidence="3">
    <location>
        <begin position="671"/>
        <end position="1475"/>
    </location>
</feature>
<dbReference type="SUPFAM" id="SSF143791">
    <property type="entry name" value="DUSP-like"/>
    <property type="match status" value="1"/>
</dbReference>